<feature type="transmembrane region" description="Helical" evidence="12">
    <location>
        <begin position="173"/>
        <end position="198"/>
    </location>
</feature>
<accession>A0A517NQU0</accession>
<keyword evidence="5" id="KW-0479">Metal-binding</keyword>
<gene>
    <name evidence="14" type="ORF">K239x_14260</name>
</gene>
<dbReference type="OrthoDB" id="15218at2"/>
<reference evidence="14 15" key="1">
    <citation type="submission" date="2019-02" db="EMBL/GenBank/DDBJ databases">
        <title>Deep-cultivation of Planctomycetes and their phenomic and genomic characterization uncovers novel biology.</title>
        <authorList>
            <person name="Wiegand S."/>
            <person name="Jogler M."/>
            <person name="Boedeker C."/>
            <person name="Pinto D."/>
            <person name="Vollmers J."/>
            <person name="Rivas-Marin E."/>
            <person name="Kohn T."/>
            <person name="Peeters S.H."/>
            <person name="Heuer A."/>
            <person name="Rast P."/>
            <person name="Oberbeckmann S."/>
            <person name="Bunk B."/>
            <person name="Jeske O."/>
            <person name="Meyerdierks A."/>
            <person name="Storesund J.E."/>
            <person name="Kallscheuer N."/>
            <person name="Luecker S."/>
            <person name="Lage O.M."/>
            <person name="Pohl T."/>
            <person name="Merkel B.J."/>
            <person name="Hornburger P."/>
            <person name="Mueller R.-W."/>
            <person name="Bruemmer F."/>
            <person name="Labrenz M."/>
            <person name="Spormann A.M."/>
            <person name="Op den Camp H."/>
            <person name="Overmann J."/>
            <person name="Amann R."/>
            <person name="Jetten M.S.M."/>
            <person name="Mascher T."/>
            <person name="Medema M.H."/>
            <person name="Devos D.P."/>
            <person name="Kaster A.-K."/>
            <person name="Ovreas L."/>
            <person name="Rohde M."/>
            <person name="Galperin M.Y."/>
            <person name="Jogler C."/>
        </authorList>
    </citation>
    <scope>NUCLEOTIDE SEQUENCE [LARGE SCALE GENOMIC DNA]</scope>
    <source>
        <strain evidence="14 15">K23_9</strain>
    </source>
</reference>
<keyword evidence="3 11" id="KW-0645">Protease</keyword>
<comment type="cofactor">
    <cofactor evidence="11">
        <name>Zn(2+)</name>
        <dbReference type="ChEBI" id="CHEBI:29105"/>
    </cofactor>
    <text evidence="11">Binds 1 zinc ion per subunit.</text>
</comment>
<keyword evidence="7 11" id="KW-0862">Zinc</keyword>
<dbReference type="CDD" id="cd07339">
    <property type="entry name" value="M48B_HtpX_like"/>
    <property type="match status" value="1"/>
</dbReference>
<organism evidence="14 15">
    <name type="scientific">Stieleria marina</name>
    <dbReference type="NCBI Taxonomy" id="1930275"/>
    <lineage>
        <taxon>Bacteria</taxon>
        <taxon>Pseudomonadati</taxon>
        <taxon>Planctomycetota</taxon>
        <taxon>Planctomycetia</taxon>
        <taxon>Pirellulales</taxon>
        <taxon>Pirellulaceae</taxon>
        <taxon>Stieleria</taxon>
    </lineage>
</organism>
<name>A0A517NQU0_9BACT</name>
<protein>
    <recommendedName>
        <fullName evidence="13">Peptidase M48 domain-containing protein</fullName>
    </recommendedName>
</protein>
<keyword evidence="4 12" id="KW-0812">Transmembrane</keyword>
<evidence type="ECO:0000313" key="15">
    <source>
        <dbReference type="Proteomes" id="UP000319817"/>
    </source>
</evidence>
<dbReference type="PANTHER" id="PTHR43221:SF1">
    <property type="entry name" value="PROTEASE HTPX"/>
    <property type="match status" value="1"/>
</dbReference>
<proteinExistence type="inferred from homology"/>
<keyword evidence="2" id="KW-1003">Cell membrane</keyword>
<evidence type="ECO:0000256" key="5">
    <source>
        <dbReference type="ARBA" id="ARBA00022723"/>
    </source>
</evidence>
<sequence length="326" mass="35306">MPNDHITSNIRGNRIQSGLLIFGMACVVALIGYVLGGPLGFGLAIATCLAMAFLSPRVSPQLVLKMYKAQEIPRSSSPELIDLFAQLVQRAELPVSPKLYYIPSRTLNAFAVGSQRDSAVAITDGLLRILNPREVAGVLAHEVSHIRHKDMRVLGIADGVSRITGGLSQMGQLMLFLAVPSAMMNGGYMLLLVAILLISAPMINNLMQLALSRAREFNADLGAVALTGDAGGLASALTKLERATSGGGFPWIFAGRKTQTTPAMLRTHPPTDERVRRIIAAGESFLADQSVLPQLQHTPRPRQRLAPHDQNRVRKGPRWHVAGLWY</sequence>
<evidence type="ECO:0000256" key="1">
    <source>
        <dbReference type="ARBA" id="ARBA00004651"/>
    </source>
</evidence>
<comment type="similarity">
    <text evidence="11">Belongs to the peptidase M48 family.</text>
</comment>
<comment type="subcellular location">
    <subcellularLocation>
        <location evidence="1">Cell membrane</location>
        <topology evidence="1">Multi-pass membrane protein</topology>
    </subcellularLocation>
</comment>
<evidence type="ECO:0000256" key="9">
    <source>
        <dbReference type="ARBA" id="ARBA00023049"/>
    </source>
</evidence>
<dbReference type="GO" id="GO:0004222">
    <property type="term" value="F:metalloendopeptidase activity"/>
    <property type="evidence" value="ECO:0007669"/>
    <property type="project" value="InterPro"/>
</dbReference>
<keyword evidence="10 12" id="KW-0472">Membrane</keyword>
<evidence type="ECO:0000256" key="12">
    <source>
        <dbReference type="SAM" id="Phobius"/>
    </source>
</evidence>
<evidence type="ECO:0000256" key="10">
    <source>
        <dbReference type="ARBA" id="ARBA00023136"/>
    </source>
</evidence>
<dbReference type="Gene3D" id="3.30.2010.10">
    <property type="entry name" value="Metalloproteases ('zincins'), catalytic domain"/>
    <property type="match status" value="1"/>
</dbReference>
<dbReference type="GO" id="GO:0005886">
    <property type="term" value="C:plasma membrane"/>
    <property type="evidence" value="ECO:0007669"/>
    <property type="project" value="UniProtKB-SubCell"/>
</dbReference>
<dbReference type="RefSeq" id="WP_145417036.1">
    <property type="nucleotide sequence ID" value="NZ_CP036526.1"/>
</dbReference>
<dbReference type="AlphaFoldDB" id="A0A517NQU0"/>
<keyword evidence="8 12" id="KW-1133">Transmembrane helix</keyword>
<dbReference type="PANTHER" id="PTHR43221">
    <property type="entry name" value="PROTEASE HTPX"/>
    <property type="match status" value="1"/>
</dbReference>
<evidence type="ECO:0000256" key="4">
    <source>
        <dbReference type="ARBA" id="ARBA00022692"/>
    </source>
</evidence>
<dbReference type="GO" id="GO:0006508">
    <property type="term" value="P:proteolysis"/>
    <property type="evidence" value="ECO:0007669"/>
    <property type="project" value="UniProtKB-KW"/>
</dbReference>
<evidence type="ECO:0000256" key="6">
    <source>
        <dbReference type="ARBA" id="ARBA00022801"/>
    </source>
</evidence>
<keyword evidence="9 11" id="KW-0482">Metalloprotease</keyword>
<dbReference type="EMBL" id="CP036526">
    <property type="protein sequence ID" value="QDT09480.1"/>
    <property type="molecule type" value="Genomic_DNA"/>
</dbReference>
<evidence type="ECO:0000256" key="3">
    <source>
        <dbReference type="ARBA" id="ARBA00022670"/>
    </source>
</evidence>
<feature type="domain" description="Peptidase M48" evidence="13">
    <location>
        <begin position="78"/>
        <end position="278"/>
    </location>
</feature>
<dbReference type="InterPro" id="IPR001915">
    <property type="entry name" value="Peptidase_M48"/>
</dbReference>
<evidence type="ECO:0000256" key="11">
    <source>
        <dbReference type="RuleBase" id="RU003983"/>
    </source>
</evidence>
<dbReference type="Proteomes" id="UP000319817">
    <property type="component" value="Chromosome"/>
</dbReference>
<evidence type="ECO:0000256" key="2">
    <source>
        <dbReference type="ARBA" id="ARBA00022475"/>
    </source>
</evidence>
<feature type="transmembrane region" description="Helical" evidence="12">
    <location>
        <begin position="18"/>
        <end position="35"/>
    </location>
</feature>
<keyword evidence="15" id="KW-1185">Reference proteome</keyword>
<evidence type="ECO:0000313" key="14">
    <source>
        <dbReference type="EMBL" id="QDT09480.1"/>
    </source>
</evidence>
<dbReference type="InterPro" id="IPR050083">
    <property type="entry name" value="HtpX_protease"/>
</dbReference>
<evidence type="ECO:0000256" key="7">
    <source>
        <dbReference type="ARBA" id="ARBA00022833"/>
    </source>
</evidence>
<dbReference type="GO" id="GO:0046872">
    <property type="term" value="F:metal ion binding"/>
    <property type="evidence" value="ECO:0007669"/>
    <property type="project" value="UniProtKB-KW"/>
</dbReference>
<evidence type="ECO:0000256" key="8">
    <source>
        <dbReference type="ARBA" id="ARBA00022989"/>
    </source>
</evidence>
<keyword evidence="6 11" id="KW-0378">Hydrolase</keyword>
<dbReference type="Pfam" id="PF01435">
    <property type="entry name" value="Peptidase_M48"/>
    <property type="match status" value="1"/>
</dbReference>
<evidence type="ECO:0000259" key="13">
    <source>
        <dbReference type="Pfam" id="PF01435"/>
    </source>
</evidence>